<reference evidence="2 3" key="1">
    <citation type="journal article" date="2016" name="Mol. Biol. Evol.">
        <title>Comparative Genomics of Early-Diverging Mushroom-Forming Fungi Provides Insights into the Origins of Lignocellulose Decay Capabilities.</title>
        <authorList>
            <person name="Nagy L.G."/>
            <person name="Riley R."/>
            <person name="Tritt A."/>
            <person name="Adam C."/>
            <person name="Daum C."/>
            <person name="Floudas D."/>
            <person name="Sun H."/>
            <person name="Yadav J.S."/>
            <person name="Pangilinan J."/>
            <person name="Larsson K.H."/>
            <person name="Matsuura K."/>
            <person name="Barry K."/>
            <person name="Labutti K."/>
            <person name="Kuo R."/>
            <person name="Ohm R.A."/>
            <person name="Bhattacharya S.S."/>
            <person name="Shirouzu T."/>
            <person name="Yoshinaga Y."/>
            <person name="Martin F.M."/>
            <person name="Grigoriev I.V."/>
            <person name="Hibbett D.S."/>
        </authorList>
    </citation>
    <scope>NUCLEOTIDE SEQUENCE [LARGE SCALE GENOMIC DNA]</scope>
    <source>
        <strain evidence="2 3">HHB12029</strain>
    </source>
</reference>
<proteinExistence type="predicted"/>
<evidence type="ECO:0000256" key="1">
    <source>
        <dbReference type="SAM" id="MobiDB-lite"/>
    </source>
</evidence>
<dbReference type="Proteomes" id="UP000077266">
    <property type="component" value="Unassembled WGS sequence"/>
</dbReference>
<feature type="compositionally biased region" description="Polar residues" evidence="1">
    <location>
        <begin position="138"/>
        <end position="149"/>
    </location>
</feature>
<dbReference type="EMBL" id="KV425903">
    <property type="protein sequence ID" value="KZW00088.1"/>
    <property type="molecule type" value="Genomic_DNA"/>
</dbReference>
<feature type="region of interest" description="Disordered" evidence="1">
    <location>
        <begin position="125"/>
        <end position="158"/>
    </location>
</feature>
<evidence type="ECO:0000313" key="2">
    <source>
        <dbReference type="EMBL" id="KZW00088.1"/>
    </source>
</evidence>
<evidence type="ECO:0000313" key="3">
    <source>
        <dbReference type="Proteomes" id="UP000077266"/>
    </source>
</evidence>
<feature type="compositionally biased region" description="Low complexity" evidence="1">
    <location>
        <begin position="224"/>
        <end position="238"/>
    </location>
</feature>
<organism evidence="2 3">
    <name type="scientific">Exidia glandulosa HHB12029</name>
    <dbReference type="NCBI Taxonomy" id="1314781"/>
    <lineage>
        <taxon>Eukaryota</taxon>
        <taxon>Fungi</taxon>
        <taxon>Dikarya</taxon>
        <taxon>Basidiomycota</taxon>
        <taxon>Agaricomycotina</taxon>
        <taxon>Agaricomycetes</taxon>
        <taxon>Auriculariales</taxon>
        <taxon>Exidiaceae</taxon>
        <taxon>Exidia</taxon>
    </lineage>
</organism>
<gene>
    <name evidence="2" type="ORF">EXIGLDRAFT_696701</name>
</gene>
<sequence>MVQRTPDAKLLGIAHGIESGVFDDGRPSMQILSTARTPLTFAMMCNGSNLRSSCMGDLGEKSVESECVQYWLRVLRAYLSTLPTDSATMSDAISVTQIIFDDNPEEWRQVAQDCPVILELLPNLQQTTPPTGGEATELNLQHTPETSSPPACEPSESLPSVRTKLTALSAGLDTVYSYIALSDLENSMGGFLQVHKAKLEAEFASAVAGQFAAMDKASATRNPAAQQKAKAKSGGATRANRRGRRGRGPLSQRTGSGA</sequence>
<dbReference type="AlphaFoldDB" id="A0A165N1T3"/>
<keyword evidence="3" id="KW-1185">Reference proteome</keyword>
<name>A0A165N1T3_EXIGL</name>
<accession>A0A165N1T3</accession>
<protein>
    <submittedName>
        <fullName evidence="2">Uncharacterized protein</fullName>
    </submittedName>
</protein>
<feature type="region of interest" description="Disordered" evidence="1">
    <location>
        <begin position="217"/>
        <end position="258"/>
    </location>
</feature>
<dbReference type="InParanoid" id="A0A165N1T3"/>